<dbReference type="AlphaFoldDB" id="A0A1B9GPU5"/>
<sequence length="408" mass="42689">MRVAFVLSLVLTVIGAQETSATHHHGLRNRHRRNDPAKRIVGLPAAIELSTSTTTVPTSSASQTPTQVRIVDVSKEEGDLIPPLPTRALPPEIDEEYESSRSAMGPGDELRLNSTEILSLLSRQLGNTTSSNTSTTPTLPSPPVTAPLKPPRPVPTPLDLSISQTLSSGCMVYLSSLLSSSTFLSCLPFSLLLTTSAGYSKILSTALSTGNYTTLNNLISYTASPLPGGGECESYMSDVMSTFSTKANCGTDLSAKKVVALEAKNGIGNYGVMREAEGLVDESTGKYCYIEAVASGRPDDLYLWGLASEISLPSSSTPTCSPCSKALLNTYTTYMPDTATLNTTLIGGAIQRVNAACGQGFVNLSATTSSSGAMRTTTTTSLQSSLAGSGGSLVWLTGLSSIIALLLL</sequence>
<evidence type="ECO:0000256" key="1">
    <source>
        <dbReference type="SAM" id="MobiDB-lite"/>
    </source>
</evidence>
<organism evidence="4 5">
    <name type="scientific">Kwoniella heveanensis BCC8398</name>
    <dbReference type="NCBI Taxonomy" id="1296120"/>
    <lineage>
        <taxon>Eukaryota</taxon>
        <taxon>Fungi</taxon>
        <taxon>Dikarya</taxon>
        <taxon>Basidiomycota</taxon>
        <taxon>Agaricomycotina</taxon>
        <taxon>Tremellomycetes</taxon>
        <taxon>Tremellales</taxon>
        <taxon>Cryptococcaceae</taxon>
        <taxon>Kwoniella</taxon>
    </lineage>
</organism>
<evidence type="ECO:0000313" key="5">
    <source>
        <dbReference type="Proteomes" id="UP000092666"/>
    </source>
</evidence>
<feature type="region of interest" description="Disordered" evidence="1">
    <location>
        <begin position="74"/>
        <end position="109"/>
    </location>
</feature>
<reference evidence="4 5" key="1">
    <citation type="submission" date="2013-07" db="EMBL/GenBank/DDBJ databases">
        <title>The Genome Sequence of Cryptococcus heveanensis BCC8398.</title>
        <authorList>
            <consortium name="The Broad Institute Genome Sequencing Platform"/>
            <person name="Cuomo C."/>
            <person name="Litvintseva A."/>
            <person name="Chen Y."/>
            <person name="Heitman J."/>
            <person name="Sun S."/>
            <person name="Springer D."/>
            <person name="Dromer F."/>
            <person name="Young S.K."/>
            <person name="Zeng Q."/>
            <person name="Gargeya S."/>
            <person name="Fitzgerald M."/>
            <person name="Abouelleil A."/>
            <person name="Alvarado L."/>
            <person name="Berlin A.M."/>
            <person name="Chapman S.B."/>
            <person name="Dewar J."/>
            <person name="Goldberg J."/>
            <person name="Griggs A."/>
            <person name="Gujja S."/>
            <person name="Hansen M."/>
            <person name="Howarth C."/>
            <person name="Imamovic A."/>
            <person name="Larimer J."/>
            <person name="McCowan C."/>
            <person name="Murphy C."/>
            <person name="Pearson M."/>
            <person name="Priest M."/>
            <person name="Roberts A."/>
            <person name="Saif S."/>
            <person name="Shea T."/>
            <person name="Sykes S."/>
            <person name="Wortman J."/>
            <person name="Nusbaum C."/>
            <person name="Birren B."/>
        </authorList>
    </citation>
    <scope>NUCLEOTIDE SEQUENCE [LARGE SCALE GENOMIC DNA]</scope>
    <source>
        <strain evidence="4 5">BCC8398</strain>
    </source>
</reference>
<name>A0A1B9GPU5_9TREE</name>
<dbReference type="OrthoDB" id="2564812at2759"/>
<protein>
    <recommendedName>
        <fullName evidence="3">DUF7729 domain-containing protein</fullName>
    </recommendedName>
</protein>
<feature type="region of interest" description="Disordered" evidence="1">
    <location>
        <begin position="126"/>
        <end position="153"/>
    </location>
</feature>
<accession>A0A1B9GPU5</accession>
<keyword evidence="2" id="KW-0732">Signal</keyword>
<feature type="domain" description="DUF7729" evidence="3">
    <location>
        <begin position="153"/>
        <end position="364"/>
    </location>
</feature>
<reference evidence="5" key="2">
    <citation type="submission" date="2013-12" db="EMBL/GenBank/DDBJ databases">
        <title>Evolution of pathogenesis and genome organization in the Tremellales.</title>
        <authorList>
            <person name="Cuomo C."/>
            <person name="Litvintseva A."/>
            <person name="Heitman J."/>
            <person name="Chen Y."/>
            <person name="Sun S."/>
            <person name="Springer D."/>
            <person name="Dromer F."/>
            <person name="Young S."/>
            <person name="Zeng Q."/>
            <person name="Chapman S."/>
            <person name="Gujja S."/>
            <person name="Saif S."/>
            <person name="Birren B."/>
        </authorList>
    </citation>
    <scope>NUCLEOTIDE SEQUENCE [LARGE SCALE GENOMIC DNA]</scope>
    <source>
        <strain evidence="5">BCC8398</strain>
    </source>
</reference>
<dbReference type="Proteomes" id="UP000092666">
    <property type="component" value="Unassembled WGS sequence"/>
</dbReference>
<dbReference type="PANTHER" id="PTHR39460:SF1">
    <property type="entry name" value="C6 TRANSCRIPTION FACTOR"/>
    <property type="match status" value="1"/>
</dbReference>
<feature type="signal peptide" evidence="2">
    <location>
        <begin position="1"/>
        <end position="16"/>
    </location>
</feature>
<keyword evidence="5" id="KW-1185">Reference proteome</keyword>
<dbReference type="PANTHER" id="PTHR39460">
    <property type="entry name" value="EXPRESSED PROTEIN"/>
    <property type="match status" value="1"/>
</dbReference>
<dbReference type="InterPro" id="IPR056146">
    <property type="entry name" value="DUF7729"/>
</dbReference>
<feature type="compositionally biased region" description="Low complexity" evidence="1">
    <location>
        <begin position="128"/>
        <end position="138"/>
    </location>
</feature>
<feature type="chain" id="PRO_5008627305" description="DUF7729 domain-containing protein" evidence="2">
    <location>
        <begin position="17"/>
        <end position="408"/>
    </location>
</feature>
<evidence type="ECO:0000313" key="4">
    <source>
        <dbReference type="EMBL" id="OCF33018.1"/>
    </source>
</evidence>
<gene>
    <name evidence="4" type="ORF">I316_05356</name>
</gene>
<proteinExistence type="predicted"/>
<feature type="compositionally biased region" description="Pro residues" evidence="1">
    <location>
        <begin position="139"/>
        <end position="153"/>
    </location>
</feature>
<evidence type="ECO:0000256" key="2">
    <source>
        <dbReference type="SAM" id="SignalP"/>
    </source>
</evidence>
<dbReference type="Pfam" id="PF24855">
    <property type="entry name" value="DUF7729"/>
    <property type="match status" value="1"/>
</dbReference>
<evidence type="ECO:0000259" key="3">
    <source>
        <dbReference type="Pfam" id="PF24855"/>
    </source>
</evidence>
<dbReference type="EMBL" id="KI669506">
    <property type="protein sequence ID" value="OCF33018.1"/>
    <property type="molecule type" value="Genomic_DNA"/>
</dbReference>